<accession>A0AAW2GEC7</accession>
<proteinExistence type="predicted"/>
<evidence type="ECO:0000313" key="3">
    <source>
        <dbReference type="Proteomes" id="UP001430953"/>
    </source>
</evidence>
<evidence type="ECO:0000313" key="2">
    <source>
        <dbReference type="EMBL" id="KAL0124752.1"/>
    </source>
</evidence>
<gene>
    <name evidence="2" type="ORF">PUN28_006539</name>
</gene>
<dbReference type="AlphaFoldDB" id="A0AAW2GEC7"/>
<evidence type="ECO:0000256" key="1">
    <source>
        <dbReference type="SAM" id="MobiDB-lite"/>
    </source>
</evidence>
<dbReference type="Proteomes" id="UP001430953">
    <property type="component" value="Unassembled WGS sequence"/>
</dbReference>
<organism evidence="2 3">
    <name type="scientific">Cardiocondyla obscurior</name>
    <dbReference type="NCBI Taxonomy" id="286306"/>
    <lineage>
        <taxon>Eukaryota</taxon>
        <taxon>Metazoa</taxon>
        <taxon>Ecdysozoa</taxon>
        <taxon>Arthropoda</taxon>
        <taxon>Hexapoda</taxon>
        <taxon>Insecta</taxon>
        <taxon>Pterygota</taxon>
        <taxon>Neoptera</taxon>
        <taxon>Endopterygota</taxon>
        <taxon>Hymenoptera</taxon>
        <taxon>Apocrita</taxon>
        <taxon>Aculeata</taxon>
        <taxon>Formicoidea</taxon>
        <taxon>Formicidae</taxon>
        <taxon>Myrmicinae</taxon>
        <taxon>Cardiocondyla</taxon>
    </lineage>
</organism>
<protein>
    <submittedName>
        <fullName evidence="2">Uncharacterized protein</fullName>
    </submittedName>
</protein>
<feature type="compositionally biased region" description="Polar residues" evidence="1">
    <location>
        <begin position="119"/>
        <end position="135"/>
    </location>
</feature>
<keyword evidence="3" id="KW-1185">Reference proteome</keyword>
<feature type="region of interest" description="Disordered" evidence="1">
    <location>
        <begin position="118"/>
        <end position="171"/>
    </location>
</feature>
<sequence length="171" mass="19113">MPRARQQRWRQQQQQQAAPMAATTVVAAATAAVLAHRHQTNRYPVKSPASYQPPRLVCLLTFIKLHLPARCAKRCTMDGLVSGRDSLLGVTNTAFAHAHGWSTTARLLRRHRLFLLSPDNDTGSRPSSKTQQKTATGDDDSAWEREQQETPKPLRGRRVAPPNVYAFHDAL</sequence>
<dbReference type="EMBL" id="JADYXP020000005">
    <property type="protein sequence ID" value="KAL0124752.1"/>
    <property type="molecule type" value="Genomic_DNA"/>
</dbReference>
<comment type="caution">
    <text evidence="2">The sequence shown here is derived from an EMBL/GenBank/DDBJ whole genome shotgun (WGS) entry which is preliminary data.</text>
</comment>
<name>A0AAW2GEC7_9HYME</name>
<reference evidence="2 3" key="1">
    <citation type="submission" date="2023-03" db="EMBL/GenBank/DDBJ databases">
        <title>High recombination rates correlate with genetic variation in Cardiocondyla obscurior ants.</title>
        <authorList>
            <person name="Errbii M."/>
        </authorList>
    </citation>
    <scope>NUCLEOTIDE SEQUENCE [LARGE SCALE GENOMIC DNA]</scope>
    <source>
        <strain evidence="2">Alpha-2009</strain>
        <tissue evidence="2">Whole body</tissue>
    </source>
</reference>